<evidence type="ECO:0000259" key="9">
    <source>
        <dbReference type="PROSITE" id="PS50850"/>
    </source>
</evidence>
<feature type="transmembrane region" description="Helical" evidence="8">
    <location>
        <begin position="58"/>
        <end position="78"/>
    </location>
</feature>
<evidence type="ECO:0000256" key="7">
    <source>
        <dbReference type="ARBA" id="ARBA00023136"/>
    </source>
</evidence>
<dbReference type="Pfam" id="PF07690">
    <property type="entry name" value="MFS_1"/>
    <property type="match status" value="1"/>
</dbReference>
<reference evidence="10 11" key="1">
    <citation type="submission" date="2015-03" db="EMBL/GenBank/DDBJ databases">
        <title>Genome assembly of Sandaracinus amylolyticus DSM 53668.</title>
        <authorList>
            <person name="Sharma G."/>
            <person name="Subramanian S."/>
        </authorList>
    </citation>
    <scope>NUCLEOTIDE SEQUENCE [LARGE SCALE GENOMIC DNA]</scope>
    <source>
        <strain evidence="10 11">DSM 53668</strain>
    </source>
</reference>
<keyword evidence="5 8" id="KW-0812">Transmembrane</keyword>
<dbReference type="InterPro" id="IPR050189">
    <property type="entry name" value="MFS_Efflux_Transporters"/>
</dbReference>
<evidence type="ECO:0000313" key="11">
    <source>
        <dbReference type="Proteomes" id="UP000034883"/>
    </source>
</evidence>
<keyword evidence="4" id="KW-1003">Cell membrane</keyword>
<name>A0A0F6VZC8_9BACT</name>
<comment type="subcellular location">
    <subcellularLocation>
        <location evidence="1">Cell membrane</location>
        <topology evidence="1">Multi-pass membrane protein</topology>
    </subcellularLocation>
</comment>
<dbReference type="GO" id="GO:0042910">
    <property type="term" value="F:xenobiotic transmembrane transporter activity"/>
    <property type="evidence" value="ECO:0007669"/>
    <property type="project" value="InterPro"/>
</dbReference>
<feature type="transmembrane region" description="Helical" evidence="8">
    <location>
        <begin position="90"/>
        <end position="110"/>
    </location>
</feature>
<evidence type="ECO:0000256" key="6">
    <source>
        <dbReference type="ARBA" id="ARBA00022989"/>
    </source>
</evidence>
<feature type="transmembrane region" description="Helical" evidence="8">
    <location>
        <begin position="377"/>
        <end position="394"/>
    </location>
</feature>
<feature type="domain" description="Major facilitator superfamily (MFS) profile" evidence="9">
    <location>
        <begin position="20"/>
        <end position="406"/>
    </location>
</feature>
<dbReference type="GO" id="GO:0005886">
    <property type="term" value="C:plasma membrane"/>
    <property type="evidence" value="ECO:0007669"/>
    <property type="project" value="UniProtKB-SubCell"/>
</dbReference>
<evidence type="ECO:0000256" key="1">
    <source>
        <dbReference type="ARBA" id="ARBA00004651"/>
    </source>
</evidence>
<dbReference type="AlphaFoldDB" id="A0A0F6VZC8"/>
<evidence type="ECO:0000256" key="5">
    <source>
        <dbReference type="ARBA" id="ARBA00022692"/>
    </source>
</evidence>
<feature type="transmembrane region" description="Helical" evidence="8">
    <location>
        <begin position="116"/>
        <end position="135"/>
    </location>
</feature>
<dbReference type="GO" id="GO:1990961">
    <property type="term" value="P:xenobiotic detoxification by transmembrane export across the plasma membrane"/>
    <property type="evidence" value="ECO:0007669"/>
    <property type="project" value="InterPro"/>
</dbReference>
<evidence type="ECO:0000256" key="3">
    <source>
        <dbReference type="ARBA" id="ARBA00022448"/>
    </source>
</evidence>
<feature type="transmembrane region" description="Helical" evidence="8">
    <location>
        <begin position="221"/>
        <end position="246"/>
    </location>
</feature>
<dbReference type="EMBL" id="CP011125">
    <property type="protein sequence ID" value="AKF03486.1"/>
    <property type="molecule type" value="Genomic_DNA"/>
</dbReference>
<feature type="transmembrane region" description="Helical" evidence="8">
    <location>
        <begin position="258"/>
        <end position="275"/>
    </location>
</feature>
<feature type="transmembrane region" description="Helical" evidence="8">
    <location>
        <begin position="178"/>
        <end position="200"/>
    </location>
</feature>
<dbReference type="PANTHER" id="PTHR43124">
    <property type="entry name" value="PURINE EFFLUX PUMP PBUE"/>
    <property type="match status" value="1"/>
</dbReference>
<dbReference type="PROSITE" id="PS50850">
    <property type="entry name" value="MFS"/>
    <property type="match status" value="1"/>
</dbReference>
<gene>
    <name evidence="10" type="ORF">DB32_000635</name>
</gene>
<dbReference type="NCBIfam" id="TIGR00710">
    <property type="entry name" value="efflux_Bcr_CflA"/>
    <property type="match status" value="1"/>
</dbReference>
<dbReference type="InterPro" id="IPR004812">
    <property type="entry name" value="Efflux_drug-R_Bcr/CmlA"/>
</dbReference>
<accession>A0A0F6VZC8</accession>
<dbReference type="CDD" id="cd17320">
    <property type="entry name" value="MFS_MdfA_MDR_like"/>
    <property type="match status" value="1"/>
</dbReference>
<feature type="transmembrane region" description="Helical" evidence="8">
    <location>
        <begin position="319"/>
        <end position="338"/>
    </location>
</feature>
<protein>
    <submittedName>
        <fullName evidence="10">Multidrug resistance transporter, Bcr/CflA family</fullName>
    </submittedName>
</protein>
<feature type="transmembrane region" description="Helical" evidence="8">
    <location>
        <begin position="20"/>
        <end position="38"/>
    </location>
</feature>
<dbReference type="FunFam" id="1.20.1720.10:FF:000005">
    <property type="entry name" value="Bcr/CflA family efflux transporter"/>
    <property type="match status" value="1"/>
</dbReference>
<dbReference type="InterPro" id="IPR011701">
    <property type="entry name" value="MFS"/>
</dbReference>
<keyword evidence="6 8" id="KW-1133">Transmembrane helix</keyword>
<dbReference type="Proteomes" id="UP000034883">
    <property type="component" value="Chromosome"/>
</dbReference>
<dbReference type="KEGG" id="samy:DB32_000635"/>
<comment type="similarity">
    <text evidence="2">Belongs to the major facilitator superfamily. Bcr/CmlA family.</text>
</comment>
<evidence type="ECO:0000256" key="8">
    <source>
        <dbReference type="SAM" id="Phobius"/>
    </source>
</evidence>
<dbReference type="Gene3D" id="1.20.1720.10">
    <property type="entry name" value="Multidrug resistance protein D"/>
    <property type="match status" value="1"/>
</dbReference>
<evidence type="ECO:0000256" key="2">
    <source>
        <dbReference type="ARBA" id="ARBA00006236"/>
    </source>
</evidence>
<evidence type="ECO:0000313" key="10">
    <source>
        <dbReference type="EMBL" id="AKF03486.1"/>
    </source>
</evidence>
<dbReference type="InterPro" id="IPR020846">
    <property type="entry name" value="MFS_dom"/>
</dbReference>
<feature type="transmembrane region" description="Helical" evidence="8">
    <location>
        <begin position="147"/>
        <end position="172"/>
    </location>
</feature>
<evidence type="ECO:0000256" key="4">
    <source>
        <dbReference type="ARBA" id="ARBA00022475"/>
    </source>
</evidence>
<organism evidence="10 11">
    <name type="scientific">Sandaracinus amylolyticus</name>
    <dbReference type="NCBI Taxonomy" id="927083"/>
    <lineage>
        <taxon>Bacteria</taxon>
        <taxon>Pseudomonadati</taxon>
        <taxon>Myxococcota</taxon>
        <taxon>Polyangia</taxon>
        <taxon>Polyangiales</taxon>
        <taxon>Sandaracinaceae</taxon>
        <taxon>Sandaracinus</taxon>
    </lineage>
</organism>
<keyword evidence="7 8" id="KW-0472">Membrane</keyword>
<proteinExistence type="inferred from homology"/>
<feature type="transmembrane region" description="Helical" evidence="8">
    <location>
        <begin position="287"/>
        <end position="307"/>
    </location>
</feature>
<dbReference type="PANTHER" id="PTHR43124:SF3">
    <property type="entry name" value="CHLORAMPHENICOL EFFLUX PUMP RV0191"/>
    <property type="match status" value="1"/>
</dbReference>
<feature type="transmembrane region" description="Helical" evidence="8">
    <location>
        <begin position="350"/>
        <end position="371"/>
    </location>
</feature>
<dbReference type="STRING" id="927083.DB32_000635"/>
<dbReference type="InterPro" id="IPR036259">
    <property type="entry name" value="MFS_trans_sf"/>
</dbReference>
<keyword evidence="3" id="KW-0813">Transport</keyword>
<dbReference type="SUPFAM" id="SSF103473">
    <property type="entry name" value="MFS general substrate transporter"/>
    <property type="match status" value="1"/>
</dbReference>
<keyword evidence="11" id="KW-1185">Reference proteome</keyword>
<sequence length="406" mass="41847">MRRRLVAMSAPTSDTPERGALGLVLLLGGLTAIGPLSIDAYLPALPEIARDLHASAAATQLTLSTFFLGLASAQLVWGPLADRLGRRRPLAIGLVLFTIGAIACALAPTIELLAAARFLQAVGGSSGMVVTRAVVRDRWAGRDAARIMSLLVLVMGAAPVLAPSLGSALLAVAGWRAIFVALAVFGVLALIATQIGLRDLQAPRPPEPIAHAAKQVLRDRVFVTAALGGGFAQAGLFAYIAGSSFVFIEHHGLEPATYAWIFGANAAGYVLSAQLNRRALMRAEPGAIARAAIVVTLAIAVVLRLTAIDGGVFVHASLIWIYVATLGLTNPNATAVALEHQHARAGLASALLGTMQLAIAALSSAAVGLLSDGTPRAMTTVMLGCAAVSLIFLFRAHALARVTPVG</sequence>